<accession>A0A1H6FFR0</accession>
<dbReference type="Pfam" id="PF13785">
    <property type="entry name" value="DUF4178"/>
    <property type="match status" value="2"/>
</dbReference>
<evidence type="ECO:0000313" key="5">
    <source>
        <dbReference type="Proteomes" id="UP000236724"/>
    </source>
</evidence>
<feature type="transmembrane region" description="Helical" evidence="2">
    <location>
        <begin position="497"/>
        <end position="526"/>
    </location>
</feature>
<evidence type="ECO:0000313" key="4">
    <source>
        <dbReference type="EMBL" id="SEH08918.1"/>
    </source>
</evidence>
<reference evidence="4 5" key="1">
    <citation type="submission" date="2016-10" db="EMBL/GenBank/DDBJ databases">
        <authorList>
            <person name="de Groot N.N."/>
        </authorList>
    </citation>
    <scope>NUCLEOTIDE SEQUENCE [LARGE SCALE GENOMIC DNA]</scope>
    <source>
        <strain evidence="4">MBHS1</strain>
    </source>
</reference>
<evidence type="ECO:0000259" key="3">
    <source>
        <dbReference type="Pfam" id="PF13785"/>
    </source>
</evidence>
<keyword evidence="5" id="KW-1185">Reference proteome</keyword>
<feature type="domain" description="DUF4178" evidence="3">
    <location>
        <begin position="59"/>
        <end position="197"/>
    </location>
</feature>
<dbReference type="OrthoDB" id="228033at2"/>
<feature type="compositionally biased region" description="Low complexity" evidence="1">
    <location>
        <begin position="1001"/>
        <end position="1016"/>
    </location>
</feature>
<dbReference type="EMBL" id="FMSV02000557">
    <property type="protein sequence ID" value="SEH08918.1"/>
    <property type="molecule type" value="Genomic_DNA"/>
</dbReference>
<organism evidence="4 5">
    <name type="scientific">Candidatus Venteria ishoeyi</name>
    <dbReference type="NCBI Taxonomy" id="1899563"/>
    <lineage>
        <taxon>Bacteria</taxon>
        <taxon>Pseudomonadati</taxon>
        <taxon>Pseudomonadota</taxon>
        <taxon>Gammaproteobacteria</taxon>
        <taxon>Thiotrichales</taxon>
        <taxon>Thiotrichaceae</taxon>
        <taxon>Venteria</taxon>
    </lineage>
</organism>
<gene>
    <name evidence="4" type="ORF">MBHS_04811</name>
</gene>
<dbReference type="InterPro" id="IPR025235">
    <property type="entry name" value="DUF4178"/>
</dbReference>
<feature type="domain" description="DUF4178" evidence="3">
    <location>
        <begin position="278"/>
        <end position="414"/>
    </location>
</feature>
<feature type="transmembrane region" description="Helical" evidence="2">
    <location>
        <begin position="472"/>
        <end position="491"/>
    </location>
</feature>
<keyword evidence="2" id="KW-1133">Transmembrane helix</keyword>
<feature type="transmembrane region" description="Helical" evidence="2">
    <location>
        <begin position="538"/>
        <end position="557"/>
    </location>
</feature>
<feature type="transmembrane region" description="Helical" evidence="2">
    <location>
        <begin position="448"/>
        <end position="465"/>
    </location>
</feature>
<evidence type="ECO:0000256" key="2">
    <source>
        <dbReference type="SAM" id="Phobius"/>
    </source>
</evidence>
<proteinExistence type="predicted"/>
<dbReference type="RefSeq" id="WP_103922423.1">
    <property type="nucleotide sequence ID" value="NZ_FMSV02000557.1"/>
</dbReference>
<name>A0A1H6FFR0_9GAMM</name>
<dbReference type="AlphaFoldDB" id="A0A1H6FFR0"/>
<keyword evidence="2" id="KW-0812">Transmembrane</keyword>
<dbReference type="Proteomes" id="UP000236724">
    <property type="component" value="Unassembled WGS sequence"/>
</dbReference>
<sequence length="1022" mass="115288">MGQQIQCPNCGSPQTSKNPGIRMLVCEHCSSTLYWDEQAVLQAGKKSILPEADTRLFDGATGQLNGKNFEVIGHVRYAHASGHWDEWYLALADGETIWLSEDARKLTLETPVSAKTTLPAAGQLQVGRSLNLDGTYFTVRELGEATCIGGWGQLPFTLLPDSKYQYADLASKDGQHFATLEYDQTQQPHCFIGQALEHGQLTVKDQDGTLQAIETRSESSDSIQCASCAAPLKKPAAQQEIQTLVCEYCGSQNDLSGAAAEVMGKNPKQFNADFIYEIGQQARFSGIDYAICGRQLNTDDEGYVSRLYLLWHEKKGYLYLEESENEYTLLHATLSAPNADPFDLDEGEWIKVNKKPYRFIEDGSNKVTYVDGAFPWKVACGDQSDYADFKNGQKRYSVERSRNEIEYFTGRTLSAYQLENAFNPPKTTESTSARKQETGPVGFLKKTAFYGLLIAVIAFSTLIALASFESLFSAYTLIAAATFAPALWFISRKPDGFLWGLLYIASLLIAVVAPLALLLPLLLLPLFKQIPWAILNRLTIPLVLAIVVTGLMTLDYFDTLKNNALQASSDYEQTQKQLSALSQGSADVLQKEPWVSTVYPASAQWQNQINQQRQHLQQLKRKELNQLQTILAQDSSWALTSTPALVAVVNQVLVPVNYERKTISDKLQELRTFKKNLPQKLKQYQFHYNLTQPAFLQKLQQRKQQAIKLWSAKNPQVATRLNAVWQQGKFDQIDALSAQTRKLWSANLEAYQQAKAMQISPAVYQELPKAWDNMAQLTLSVQKQGKELTGLMRTLNTQWETQLVDMEIIEGNEIQFFHTYQIVTTTLSDDALISPDNVKSKLEQAYQNHIARKRVKVSKTLYNQQEPFMGMTLEYKKLGQFQPLQHIIPLGYSFLSPLESEKNYFGFWRQGQWQWLPPYAQWSKALWGAFYRPTFSDMQAFLASGQRPWLARQQSNRVRFGNLGAFSLAMFAGSKYYLNNRYRQSRYITSGRTWRGTRYESSSSSGSYRGSSSSGSYSGGGK</sequence>
<evidence type="ECO:0000256" key="1">
    <source>
        <dbReference type="SAM" id="MobiDB-lite"/>
    </source>
</evidence>
<keyword evidence="2" id="KW-0472">Membrane</keyword>
<protein>
    <recommendedName>
        <fullName evidence="3">DUF4178 domain-containing protein</fullName>
    </recommendedName>
</protein>
<feature type="region of interest" description="Disordered" evidence="1">
    <location>
        <begin position="996"/>
        <end position="1022"/>
    </location>
</feature>